<gene>
    <name evidence="1" type="ORF">CN689_01050</name>
</gene>
<dbReference type="Proteomes" id="UP000220106">
    <property type="component" value="Unassembled WGS sequence"/>
</dbReference>
<dbReference type="RefSeq" id="WP_098174548.1">
    <property type="nucleotide sequence ID" value="NZ_NUEQ01000004.1"/>
</dbReference>
<name>A0AAX0S891_9BACI</name>
<dbReference type="AlphaFoldDB" id="A0AAX0S891"/>
<evidence type="ECO:0000313" key="2">
    <source>
        <dbReference type="Proteomes" id="UP000220106"/>
    </source>
</evidence>
<comment type="caution">
    <text evidence="1">The sequence shown here is derived from an EMBL/GenBank/DDBJ whole genome shotgun (WGS) entry which is preliminary data.</text>
</comment>
<organism evidence="1 2">
    <name type="scientific">Peribacillus butanolivorans</name>
    <dbReference type="NCBI Taxonomy" id="421767"/>
    <lineage>
        <taxon>Bacteria</taxon>
        <taxon>Bacillati</taxon>
        <taxon>Bacillota</taxon>
        <taxon>Bacilli</taxon>
        <taxon>Bacillales</taxon>
        <taxon>Bacillaceae</taxon>
        <taxon>Peribacillus</taxon>
    </lineage>
</organism>
<protein>
    <submittedName>
        <fullName evidence="1">Uncharacterized protein</fullName>
    </submittedName>
</protein>
<accession>A0AAX0S891</accession>
<evidence type="ECO:0000313" key="1">
    <source>
        <dbReference type="EMBL" id="PEJ37517.1"/>
    </source>
</evidence>
<dbReference type="EMBL" id="NUEQ01000004">
    <property type="protein sequence ID" value="PEJ37517.1"/>
    <property type="molecule type" value="Genomic_DNA"/>
</dbReference>
<reference evidence="1 2" key="1">
    <citation type="submission" date="2017-09" db="EMBL/GenBank/DDBJ databases">
        <title>Large-scale bioinformatics analysis of Bacillus genomes uncovers conserved roles of natural products in bacterial physiology.</title>
        <authorList>
            <consortium name="Agbiome Team Llc"/>
            <person name="Bleich R.M."/>
            <person name="Kirk G.J."/>
            <person name="Santa Maria K.C."/>
            <person name="Allen S.E."/>
            <person name="Farag S."/>
            <person name="Shank E.A."/>
            <person name="Bowers A."/>
        </authorList>
    </citation>
    <scope>NUCLEOTIDE SEQUENCE [LARGE SCALE GENOMIC DNA]</scope>
    <source>
        <strain evidence="1 2">AFS003229</strain>
    </source>
</reference>
<proteinExistence type="predicted"/>
<sequence length="388" mass="45749">MEKAIMTKAEAVELFGSDKCKEHFAKYNKFKSTNLEQALIKTIEQYYESVKKVEQGRAIVYELGSKREVIAEREDNRISNGAWSISYTRNLDILVVSVLEKDEVTETAQTLGKWAVEFGLITQKMYGLLKSRYEKSLKASYIHELKNNFIINDGEERILNDFTSFVNEVNGQLAGTLERMRKAGIIEIHPVYKGHIKETGETISLHEDTVKQILNLKRNLMEEYQVNDFFLLHYQNSQKVKVYNKEWKKELEKVTAENGKELGLDYFYKAFAIMLKAAKNKIIIYLKKYNKEGIDMFMQNKELFLVENENTFYKKRHDYVVEKAQKAEKKFLSKNTVELDADLKMFFDADELARNNYTFDKKYYSLYFDKLYAQRIKDLQEYYGQTFK</sequence>